<comment type="caution">
    <text evidence="1">The sequence shown here is derived from an EMBL/GenBank/DDBJ whole genome shotgun (WGS) entry which is preliminary data.</text>
</comment>
<organism evidence="1 2">
    <name type="scientific">Bauhinia variegata</name>
    <name type="common">Purple orchid tree</name>
    <name type="synonym">Phanera variegata</name>
    <dbReference type="NCBI Taxonomy" id="167791"/>
    <lineage>
        <taxon>Eukaryota</taxon>
        <taxon>Viridiplantae</taxon>
        <taxon>Streptophyta</taxon>
        <taxon>Embryophyta</taxon>
        <taxon>Tracheophyta</taxon>
        <taxon>Spermatophyta</taxon>
        <taxon>Magnoliopsida</taxon>
        <taxon>eudicotyledons</taxon>
        <taxon>Gunneridae</taxon>
        <taxon>Pentapetalae</taxon>
        <taxon>rosids</taxon>
        <taxon>fabids</taxon>
        <taxon>Fabales</taxon>
        <taxon>Fabaceae</taxon>
        <taxon>Cercidoideae</taxon>
        <taxon>Cercideae</taxon>
        <taxon>Bauhiniinae</taxon>
        <taxon>Bauhinia</taxon>
    </lineage>
</organism>
<gene>
    <name evidence="1" type="ORF">L6164_012758</name>
</gene>
<protein>
    <submittedName>
        <fullName evidence="1">Uncharacterized protein</fullName>
    </submittedName>
</protein>
<proteinExistence type="predicted"/>
<dbReference type="EMBL" id="CM039430">
    <property type="protein sequence ID" value="KAI4345658.1"/>
    <property type="molecule type" value="Genomic_DNA"/>
</dbReference>
<evidence type="ECO:0000313" key="2">
    <source>
        <dbReference type="Proteomes" id="UP000828941"/>
    </source>
</evidence>
<keyword evidence="2" id="KW-1185">Reference proteome</keyword>
<accession>A0ACB9PB31</accession>
<reference evidence="1 2" key="1">
    <citation type="journal article" date="2022" name="DNA Res.">
        <title>Chromosomal-level genome assembly of the orchid tree Bauhinia variegata (Leguminosae; Cercidoideae) supports the allotetraploid origin hypothesis of Bauhinia.</title>
        <authorList>
            <person name="Zhong Y."/>
            <person name="Chen Y."/>
            <person name="Zheng D."/>
            <person name="Pang J."/>
            <person name="Liu Y."/>
            <person name="Luo S."/>
            <person name="Meng S."/>
            <person name="Qian L."/>
            <person name="Wei D."/>
            <person name="Dai S."/>
            <person name="Zhou R."/>
        </authorList>
    </citation>
    <scope>NUCLEOTIDE SEQUENCE [LARGE SCALE GENOMIC DNA]</scope>
    <source>
        <strain evidence="1">BV-YZ2020</strain>
    </source>
</reference>
<sequence>MEKRVPLCQIALVFAMVVVMAAPAYTQISTPCNASMINSFSPCMNFLTNSSANGTSPTADCCNSLKALTSSGMDCLCLIVTASVPFRIPINRTLAVSLPRACNMPGVPVQCKASGSPLPAPGPGSLGPSSSPASSPSATSGFSPSPSPEASSVLPSPITPTLAPQSDTTPLLTPPSPSVASDTPSSATGGGGRSQLTPSSAVSSYSFSPYLMLIALGVAALKYC</sequence>
<evidence type="ECO:0000313" key="1">
    <source>
        <dbReference type="EMBL" id="KAI4345658.1"/>
    </source>
</evidence>
<name>A0ACB9PB31_BAUVA</name>
<dbReference type="Proteomes" id="UP000828941">
    <property type="component" value="Chromosome 5"/>
</dbReference>